<dbReference type="InterPro" id="IPR000524">
    <property type="entry name" value="Tscrpt_reg_HTH_GntR"/>
</dbReference>
<keyword evidence="6" id="KW-1185">Reference proteome</keyword>
<keyword evidence="1" id="KW-0805">Transcription regulation</keyword>
<organism evidence="5 6">
    <name type="scientific">Vagococcus zengguangii</name>
    <dbReference type="NCBI Taxonomy" id="2571750"/>
    <lineage>
        <taxon>Bacteria</taxon>
        <taxon>Bacillati</taxon>
        <taxon>Bacillota</taxon>
        <taxon>Bacilli</taxon>
        <taxon>Lactobacillales</taxon>
        <taxon>Enterococcaceae</taxon>
        <taxon>Vagococcus</taxon>
    </lineage>
</organism>
<dbReference type="SUPFAM" id="SSF46785">
    <property type="entry name" value="Winged helix' DNA-binding domain"/>
    <property type="match status" value="1"/>
</dbReference>
<dbReference type="InterPro" id="IPR028082">
    <property type="entry name" value="Peripla_BP_I"/>
</dbReference>
<name>A0A4D7CVD2_9ENTE</name>
<proteinExistence type="predicted"/>
<dbReference type="PANTHER" id="PTHR30146:SF24">
    <property type="entry name" value="XYLOSE OPERON REGULATORY PROTEIN"/>
    <property type="match status" value="1"/>
</dbReference>
<dbReference type="Pfam" id="PF00392">
    <property type="entry name" value="GntR"/>
    <property type="match status" value="1"/>
</dbReference>
<dbReference type="Proteomes" id="UP000298615">
    <property type="component" value="Chromosome"/>
</dbReference>
<evidence type="ECO:0000256" key="3">
    <source>
        <dbReference type="ARBA" id="ARBA00023163"/>
    </source>
</evidence>
<dbReference type="PROSITE" id="PS50949">
    <property type="entry name" value="HTH_GNTR"/>
    <property type="match status" value="1"/>
</dbReference>
<dbReference type="EMBL" id="CP039712">
    <property type="protein sequence ID" value="QCI86210.1"/>
    <property type="molecule type" value="Genomic_DNA"/>
</dbReference>
<dbReference type="GO" id="GO:0003700">
    <property type="term" value="F:DNA-binding transcription factor activity"/>
    <property type="evidence" value="ECO:0007669"/>
    <property type="project" value="InterPro"/>
</dbReference>
<evidence type="ECO:0000256" key="1">
    <source>
        <dbReference type="ARBA" id="ARBA00023015"/>
    </source>
</evidence>
<dbReference type="CDD" id="cd07377">
    <property type="entry name" value="WHTH_GntR"/>
    <property type="match status" value="1"/>
</dbReference>
<gene>
    <name evidence="5" type="ORF">FA707_04185</name>
</gene>
<evidence type="ECO:0000313" key="6">
    <source>
        <dbReference type="Proteomes" id="UP000298615"/>
    </source>
</evidence>
<evidence type="ECO:0000313" key="5">
    <source>
        <dbReference type="EMBL" id="QCI86210.1"/>
    </source>
</evidence>
<accession>A0A4D7CVD2</accession>
<dbReference type="SMART" id="SM00345">
    <property type="entry name" value="HTH_GNTR"/>
    <property type="match status" value="1"/>
</dbReference>
<dbReference type="RefSeq" id="WP_136953045.1">
    <property type="nucleotide sequence ID" value="NZ_CP039712.1"/>
</dbReference>
<dbReference type="Gene3D" id="3.40.50.2300">
    <property type="match status" value="2"/>
</dbReference>
<dbReference type="Gene3D" id="1.10.10.10">
    <property type="entry name" value="Winged helix-like DNA-binding domain superfamily/Winged helix DNA-binding domain"/>
    <property type="match status" value="1"/>
</dbReference>
<protein>
    <submittedName>
        <fullName evidence="5">GntR family transcriptional regulator</fullName>
    </submittedName>
</protein>
<reference evidence="5 6" key="1">
    <citation type="submission" date="2019-04" db="EMBL/GenBank/DDBJ databases">
        <title>Vagococcus sp. nov., isolated from faeces of yaks (Bos grunniens).</title>
        <authorList>
            <person name="Ge Y."/>
        </authorList>
    </citation>
    <scope>NUCLEOTIDE SEQUENCE [LARGE SCALE GENOMIC DNA]</scope>
    <source>
        <strain evidence="5 6">MN-17</strain>
    </source>
</reference>
<keyword evidence="3" id="KW-0804">Transcription</keyword>
<dbReference type="PANTHER" id="PTHR30146">
    <property type="entry name" value="LACI-RELATED TRANSCRIPTIONAL REPRESSOR"/>
    <property type="match status" value="1"/>
</dbReference>
<dbReference type="InterPro" id="IPR046335">
    <property type="entry name" value="LacI/GalR-like_sensor"/>
</dbReference>
<dbReference type="SUPFAM" id="SSF53822">
    <property type="entry name" value="Periplasmic binding protein-like I"/>
    <property type="match status" value="1"/>
</dbReference>
<dbReference type="GO" id="GO:0000976">
    <property type="term" value="F:transcription cis-regulatory region binding"/>
    <property type="evidence" value="ECO:0007669"/>
    <property type="project" value="TreeGrafter"/>
</dbReference>
<evidence type="ECO:0000259" key="4">
    <source>
        <dbReference type="PROSITE" id="PS50949"/>
    </source>
</evidence>
<dbReference type="Pfam" id="PF13377">
    <property type="entry name" value="Peripla_BP_3"/>
    <property type="match status" value="1"/>
</dbReference>
<dbReference type="KEGG" id="vao:FA707_04185"/>
<sequence length="350" mass="39449">MTKPLYQIIYEELKNKILAGELKVHEQLPTEYELSDIYGVSRITSKRALTELESEQLIYRKQGRGSFVAEQATTNRLSPSNKILFAIPFAHDLSVGNFYEGISPIIQESDYELLMIPSEFLDEKTATEVMNDYIGLVYYADKNDSHLSLLYSLQQANFPVVVLDQPIYNLNLPSVSSNNFKGGHLSASYLIEKGHTKIGYIIESHTPPNTVKERYLGYLDAINEHQIGYHTPYNSEESHLNHALNYIKKNQLTAVLCENDLVAIKLINQLKAANYLIPEEVAVIGFDNIQAASLLSPTLTTVAQNFKEIGELAGKKIIRLLADEPIENMHQLVDVQLIERESSSVTKNCN</sequence>
<evidence type="ECO:0000256" key="2">
    <source>
        <dbReference type="ARBA" id="ARBA00023125"/>
    </source>
</evidence>
<dbReference type="PRINTS" id="PR00035">
    <property type="entry name" value="HTHGNTR"/>
</dbReference>
<feature type="domain" description="HTH gntR-type" evidence="4">
    <location>
        <begin position="3"/>
        <end position="71"/>
    </location>
</feature>
<dbReference type="CDD" id="cd06267">
    <property type="entry name" value="PBP1_LacI_sugar_binding-like"/>
    <property type="match status" value="1"/>
</dbReference>
<dbReference type="InterPro" id="IPR036388">
    <property type="entry name" value="WH-like_DNA-bd_sf"/>
</dbReference>
<keyword evidence="2" id="KW-0238">DNA-binding</keyword>
<dbReference type="InterPro" id="IPR036390">
    <property type="entry name" value="WH_DNA-bd_sf"/>
</dbReference>
<dbReference type="AlphaFoldDB" id="A0A4D7CVD2"/>